<reference evidence="2 3" key="1">
    <citation type="journal article" date="2018" name="Proc. Natl. Acad. Sci. U.S.A.">
        <title>Draft genome sequence of Camellia sinensis var. sinensis provides insights into the evolution of the tea genome and tea quality.</title>
        <authorList>
            <person name="Wei C."/>
            <person name="Yang H."/>
            <person name="Wang S."/>
            <person name="Zhao J."/>
            <person name="Liu C."/>
            <person name="Gao L."/>
            <person name="Xia E."/>
            <person name="Lu Y."/>
            <person name="Tai Y."/>
            <person name="She G."/>
            <person name="Sun J."/>
            <person name="Cao H."/>
            <person name="Tong W."/>
            <person name="Gao Q."/>
            <person name="Li Y."/>
            <person name="Deng W."/>
            <person name="Jiang X."/>
            <person name="Wang W."/>
            <person name="Chen Q."/>
            <person name="Zhang S."/>
            <person name="Li H."/>
            <person name="Wu J."/>
            <person name="Wang P."/>
            <person name="Li P."/>
            <person name="Shi C."/>
            <person name="Zheng F."/>
            <person name="Jian J."/>
            <person name="Huang B."/>
            <person name="Shan D."/>
            <person name="Shi M."/>
            <person name="Fang C."/>
            <person name="Yue Y."/>
            <person name="Li F."/>
            <person name="Li D."/>
            <person name="Wei S."/>
            <person name="Han B."/>
            <person name="Jiang C."/>
            <person name="Yin Y."/>
            <person name="Xia T."/>
            <person name="Zhang Z."/>
            <person name="Bennetzen J.L."/>
            <person name="Zhao S."/>
            <person name="Wan X."/>
        </authorList>
    </citation>
    <scope>NUCLEOTIDE SEQUENCE [LARGE SCALE GENOMIC DNA]</scope>
    <source>
        <strain evidence="3">cv. Shuchazao</strain>
        <tissue evidence="2">Leaf</tissue>
    </source>
</reference>
<dbReference type="PANTHER" id="PTHR46162:SF40">
    <property type="entry name" value="TRAF-LIKE FAMILY PROTEIN"/>
    <property type="match status" value="1"/>
</dbReference>
<sequence>MLQCRIANQAFLKPVTTNGLRNCVYPNGDKERNGERHISLYLVIAETGKLPLGWEVNVRFTLFEYDHIQDKYMTFQDANGKVRCFHGMRTELGFAQLLPLTLCNDSANGYLIHDMCVFGAEVFVINYTGRGECLTVLKGLVTTCTWKIVKFSSLDDKVHYSDVFTIENLKCCKMLLCFNLRLVICSESSHASNATNDILRFSLTCPHAPSLSSARHPLPPSTSHMLHVFASRMTPSCVCKPLKLSLPRASLARAAYASRAFAFGSYHLHTPLPSAPAGSAPF</sequence>
<dbReference type="Pfam" id="PF22486">
    <property type="entry name" value="MATH_2"/>
    <property type="match status" value="1"/>
</dbReference>
<dbReference type="Gene3D" id="2.60.210.10">
    <property type="entry name" value="Apoptosis, Tumor Necrosis Factor Receptor Associated Protein 2, Chain A"/>
    <property type="match status" value="1"/>
</dbReference>
<dbReference type="InterPro" id="IPR008974">
    <property type="entry name" value="TRAF-like"/>
</dbReference>
<dbReference type="AlphaFoldDB" id="A0A4S4EUH3"/>
<dbReference type="STRING" id="542762.A0A4S4EUH3"/>
<dbReference type="PROSITE" id="PS50144">
    <property type="entry name" value="MATH"/>
    <property type="match status" value="1"/>
</dbReference>
<name>A0A4S4EUH3_CAMSN</name>
<protein>
    <recommendedName>
        <fullName evidence="1">MATH domain-containing protein</fullName>
    </recommendedName>
</protein>
<evidence type="ECO:0000313" key="2">
    <source>
        <dbReference type="EMBL" id="THG20563.1"/>
    </source>
</evidence>
<organism evidence="2 3">
    <name type="scientific">Camellia sinensis var. sinensis</name>
    <name type="common">China tea</name>
    <dbReference type="NCBI Taxonomy" id="542762"/>
    <lineage>
        <taxon>Eukaryota</taxon>
        <taxon>Viridiplantae</taxon>
        <taxon>Streptophyta</taxon>
        <taxon>Embryophyta</taxon>
        <taxon>Tracheophyta</taxon>
        <taxon>Spermatophyta</taxon>
        <taxon>Magnoliopsida</taxon>
        <taxon>eudicotyledons</taxon>
        <taxon>Gunneridae</taxon>
        <taxon>Pentapetalae</taxon>
        <taxon>asterids</taxon>
        <taxon>Ericales</taxon>
        <taxon>Theaceae</taxon>
        <taxon>Camellia</taxon>
    </lineage>
</organism>
<keyword evidence="3" id="KW-1185">Reference proteome</keyword>
<dbReference type="SUPFAM" id="SSF49599">
    <property type="entry name" value="TRAF domain-like"/>
    <property type="match status" value="1"/>
</dbReference>
<dbReference type="EMBL" id="SDRB02001847">
    <property type="protein sequence ID" value="THG20563.1"/>
    <property type="molecule type" value="Genomic_DNA"/>
</dbReference>
<accession>A0A4S4EUH3</accession>
<dbReference type="PANTHER" id="PTHR46162">
    <property type="entry name" value="TRAF-LIKE FAMILY PROTEIN"/>
    <property type="match status" value="1"/>
</dbReference>
<feature type="domain" description="MATH" evidence="1">
    <location>
        <begin position="1"/>
        <end position="122"/>
    </location>
</feature>
<gene>
    <name evidence="2" type="ORF">TEA_005203</name>
</gene>
<dbReference type="CDD" id="cd00121">
    <property type="entry name" value="MATH"/>
    <property type="match status" value="2"/>
</dbReference>
<evidence type="ECO:0000259" key="1">
    <source>
        <dbReference type="PROSITE" id="PS50144"/>
    </source>
</evidence>
<comment type="caution">
    <text evidence="2">The sequence shown here is derived from an EMBL/GenBank/DDBJ whole genome shotgun (WGS) entry which is preliminary data.</text>
</comment>
<evidence type="ECO:0000313" key="3">
    <source>
        <dbReference type="Proteomes" id="UP000306102"/>
    </source>
</evidence>
<dbReference type="InterPro" id="IPR002083">
    <property type="entry name" value="MATH/TRAF_dom"/>
</dbReference>
<proteinExistence type="predicted"/>
<dbReference type="Proteomes" id="UP000306102">
    <property type="component" value="Unassembled WGS sequence"/>
</dbReference>